<evidence type="ECO:0000313" key="3">
    <source>
        <dbReference type="EMBL" id="DAF95687.1"/>
    </source>
</evidence>
<dbReference type="PANTHER" id="PTHR31373:SF27">
    <property type="entry name" value="TROVE DOMAIN-CONTAINING PROTEIN"/>
    <property type="match status" value="1"/>
</dbReference>
<dbReference type="PANTHER" id="PTHR31373">
    <property type="entry name" value="OS06G0652100 PROTEIN"/>
    <property type="match status" value="1"/>
</dbReference>
<dbReference type="PIRSF" id="PIRSF015417">
    <property type="entry name" value="T31B5_30_vWA"/>
    <property type="match status" value="1"/>
</dbReference>
<evidence type="ECO:0008006" key="4">
    <source>
        <dbReference type="Google" id="ProtNLM"/>
    </source>
</evidence>
<proteinExistence type="predicted"/>
<feature type="domain" description="DUF7788" evidence="2">
    <location>
        <begin position="287"/>
        <end position="464"/>
    </location>
</feature>
<protein>
    <recommendedName>
        <fullName evidence="4">DUF2828 family protein</fullName>
    </recommendedName>
</protein>
<dbReference type="Gene3D" id="3.40.50.410">
    <property type="entry name" value="von Willebrand factor, type A domain"/>
    <property type="match status" value="1"/>
</dbReference>
<feature type="domain" description="DUF2828" evidence="1">
    <location>
        <begin position="175"/>
        <end position="273"/>
    </location>
</feature>
<organism evidence="3">
    <name type="scientific">Myoviridae sp. ctCo31</name>
    <dbReference type="NCBI Taxonomy" id="2825053"/>
    <lineage>
        <taxon>Viruses</taxon>
        <taxon>Duplodnaviria</taxon>
        <taxon>Heunggongvirae</taxon>
        <taxon>Uroviricota</taxon>
        <taxon>Caudoviricetes</taxon>
    </lineage>
</organism>
<dbReference type="Pfam" id="PF11443">
    <property type="entry name" value="DUF2828"/>
    <property type="match status" value="1"/>
</dbReference>
<dbReference type="InterPro" id="IPR036465">
    <property type="entry name" value="vWFA_dom_sf"/>
</dbReference>
<dbReference type="EMBL" id="BK016109">
    <property type="protein sequence ID" value="DAF95687.1"/>
    <property type="molecule type" value="Genomic_DNA"/>
</dbReference>
<reference evidence="3" key="1">
    <citation type="journal article" date="2021" name="Proc. Natl. Acad. Sci. U.S.A.">
        <title>A Catalog of Tens of Thousands of Viruses from Human Metagenomes Reveals Hidden Associations with Chronic Diseases.</title>
        <authorList>
            <person name="Tisza M.J."/>
            <person name="Buck C.B."/>
        </authorList>
    </citation>
    <scope>NUCLEOTIDE SEQUENCE</scope>
    <source>
        <strain evidence="3">CtCo31</strain>
    </source>
</reference>
<accession>A0A8S5UMI0</accession>
<dbReference type="SUPFAM" id="SSF53300">
    <property type="entry name" value="vWA-like"/>
    <property type="match status" value="1"/>
</dbReference>
<dbReference type="InterPro" id="IPR011205">
    <property type="entry name" value="UCP015417_vWA"/>
</dbReference>
<dbReference type="InterPro" id="IPR056690">
    <property type="entry name" value="DUF7788"/>
</dbReference>
<dbReference type="InterPro" id="IPR058580">
    <property type="entry name" value="DUF2828"/>
</dbReference>
<evidence type="ECO:0000259" key="2">
    <source>
        <dbReference type="Pfam" id="PF25043"/>
    </source>
</evidence>
<evidence type="ECO:0000259" key="1">
    <source>
        <dbReference type="Pfam" id="PF11443"/>
    </source>
</evidence>
<name>A0A8S5UMI0_9CAUD</name>
<sequence>MSALFQALTATPTVYTQNGMPTLATSGNELLDLFGIIGNRNFNFEYNNHKIEVAKTTDPVLTGRLFLWARDCRGGAGHRDPIRKLILKYAGSDLKFALALAAKLPEVGYYKDLIYLYENTFSKEEFSAFKTGIVDLIIIELTNALKEKRFSLLAKYMPRKGQTAVMLRNELKLSPKQYRKLVVQLSKTVEQQMCMKEWDKIKFENVPSVAMMRYRRAFERHTFNYEEFQNKVAKGETKLNAAQLTPGEIVYQVEQTSRSESTQLTYLQNAWNSLPDYLDNSTERWLPVIDVSGSMTTQAGNTNMTCMQIAMGLGVYLSERNKGIFQEQFITFSSNPAFVDMKGKKFQDIKNKFDWIARQNWDMSTNLERVFDLVLNAAVKNSIKESEMPTKIVIFSDMEFNSATRNSNDRALTMIKRRYTEAGYEMPQLVFWNLAGRGNNMTVNINDKGTCQVSGYSPAVLKNLTNLEAFTPMSVMLQTLGSDRYSF</sequence>
<dbReference type="Pfam" id="PF25043">
    <property type="entry name" value="DUF7788"/>
    <property type="match status" value="1"/>
</dbReference>